<reference evidence="7 8" key="1">
    <citation type="journal article" date="2018" name="Front. Microbiol.">
        <title>Genome-Wide Analysis of Corynespora cassiicola Leaf Fall Disease Putative Effectors.</title>
        <authorList>
            <person name="Lopez D."/>
            <person name="Ribeiro S."/>
            <person name="Label P."/>
            <person name="Fumanal B."/>
            <person name="Venisse J.S."/>
            <person name="Kohler A."/>
            <person name="de Oliveira R.R."/>
            <person name="Labutti K."/>
            <person name="Lipzen A."/>
            <person name="Lail K."/>
            <person name="Bauer D."/>
            <person name="Ohm R.A."/>
            <person name="Barry K.W."/>
            <person name="Spatafora J."/>
            <person name="Grigoriev I.V."/>
            <person name="Martin F.M."/>
            <person name="Pujade-Renaud V."/>
        </authorList>
    </citation>
    <scope>NUCLEOTIDE SEQUENCE [LARGE SCALE GENOMIC DNA]</scope>
    <source>
        <strain evidence="7 8">Philippines</strain>
    </source>
</reference>
<feature type="transmembrane region" description="Helical" evidence="6">
    <location>
        <begin position="84"/>
        <end position="103"/>
    </location>
</feature>
<protein>
    <recommendedName>
        <fullName evidence="9">DUF4149 domain-containing protein</fullName>
    </recommendedName>
</protein>
<evidence type="ECO:0008006" key="9">
    <source>
        <dbReference type="Google" id="ProtNLM"/>
    </source>
</evidence>
<dbReference type="EMBL" id="KZ678128">
    <property type="protein sequence ID" value="PSN74617.1"/>
    <property type="molecule type" value="Genomic_DNA"/>
</dbReference>
<keyword evidence="4 6" id="KW-0472">Membrane</keyword>
<comment type="subcellular location">
    <subcellularLocation>
        <location evidence="1">Membrane</location>
        <topology evidence="1">Multi-pass membrane protein</topology>
    </subcellularLocation>
</comment>
<evidence type="ECO:0000256" key="6">
    <source>
        <dbReference type="SAM" id="Phobius"/>
    </source>
</evidence>
<dbReference type="InterPro" id="IPR051668">
    <property type="entry name" value="ATG33"/>
</dbReference>
<evidence type="ECO:0000256" key="4">
    <source>
        <dbReference type="ARBA" id="ARBA00023136"/>
    </source>
</evidence>
<keyword evidence="2 6" id="KW-0812">Transmembrane</keyword>
<feature type="transmembrane region" description="Helical" evidence="6">
    <location>
        <begin position="142"/>
        <end position="161"/>
    </location>
</feature>
<evidence type="ECO:0000313" key="7">
    <source>
        <dbReference type="EMBL" id="PSN74617.1"/>
    </source>
</evidence>
<dbReference type="AlphaFoldDB" id="A0A2T2PAD5"/>
<gene>
    <name evidence="7" type="ORF">BS50DRAFT_595882</name>
</gene>
<evidence type="ECO:0000256" key="1">
    <source>
        <dbReference type="ARBA" id="ARBA00004141"/>
    </source>
</evidence>
<evidence type="ECO:0000256" key="2">
    <source>
        <dbReference type="ARBA" id="ARBA00022692"/>
    </source>
</evidence>
<dbReference type="GO" id="GO:0005741">
    <property type="term" value="C:mitochondrial outer membrane"/>
    <property type="evidence" value="ECO:0007669"/>
    <property type="project" value="TreeGrafter"/>
</dbReference>
<accession>A0A2T2PAD5</accession>
<comment type="similarity">
    <text evidence="5">Belongs to the ATG33 family.</text>
</comment>
<feature type="transmembrane region" description="Helical" evidence="6">
    <location>
        <begin position="56"/>
        <end position="75"/>
    </location>
</feature>
<proteinExistence type="inferred from homology"/>
<sequence length="164" mass="17888">MPCPLTICKFVGTISLGLLTGASFSLSTTTLPALLTLPTATTARTTLTYLSSRTSLFSAYLRHITTFSLFSAYLLSPRRLRHPYLLYTSILAFVAGPGVDFVVRLKEGSDQRRELVELEAQGEEVNGEMVRKAVERMKGAEAIRAGVVGVAFAMNVVGIWGERK</sequence>
<organism evidence="7 8">
    <name type="scientific">Corynespora cassiicola Philippines</name>
    <dbReference type="NCBI Taxonomy" id="1448308"/>
    <lineage>
        <taxon>Eukaryota</taxon>
        <taxon>Fungi</taxon>
        <taxon>Dikarya</taxon>
        <taxon>Ascomycota</taxon>
        <taxon>Pezizomycotina</taxon>
        <taxon>Dothideomycetes</taxon>
        <taxon>Pleosporomycetidae</taxon>
        <taxon>Pleosporales</taxon>
        <taxon>Corynesporascaceae</taxon>
        <taxon>Corynespora</taxon>
    </lineage>
</organism>
<dbReference type="PANTHER" id="PTHR37278:SF1">
    <property type="entry name" value="AUTOPHAGY-RELATED PROTEIN 33-RELATED"/>
    <property type="match status" value="1"/>
</dbReference>
<dbReference type="STRING" id="1448308.A0A2T2PAD5"/>
<name>A0A2T2PAD5_CORCC</name>
<evidence type="ECO:0000313" key="8">
    <source>
        <dbReference type="Proteomes" id="UP000240883"/>
    </source>
</evidence>
<dbReference type="PANTHER" id="PTHR37278">
    <property type="entry name" value="AUTOPHAGY-RELATED PROTEIN 33-RELATED"/>
    <property type="match status" value="1"/>
</dbReference>
<keyword evidence="8" id="KW-1185">Reference proteome</keyword>
<dbReference type="GO" id="GO:0000422">
    <property type="term" value="P:autophagy of mitochondrion"/>
    <property type="evidence" value="ECO:0007669"/>
    <property type="project" value="TreeGrafter"/>
</dbReference>
<dbReference type="Proteomes" id="UP000240883">
    <property type="component" value="Unassembled WGS sequence"/>
</dbReference>
<evidence type="ECO:0000256" key="3">
    <source>
        <dbReference type="ARBA" id="ARBA00022989"/>
    </source>
</evidence>
<dbReference type="OrthoDB" id="5336366at2759"/>
<evidence type="ECO:0000256" key="5">
    <source>
        <dbReference type="ARBA" id="ARBA00038013"/>
    </source>
</evidence>
<dbReference type="GO" id="GO:0016236">
    <property type="term" value="P:macroautophagy"/>
    <property type="evidence" value="ECO:0007669"/>
    <property type="project" value="TreeGrafter"/>
</dbReference>
<keyword evidence="3 6" id="KW-1133">Transmembrane helix</keyword>